<evidence type="ECO:0000313" key="1">
    <source>
        <dbReference type="EMBL" id="AXF95713.1"/>
    </source>
</evidence>
<reference evidence="2" key="1">
    <citation type="submission" date="2018-07" db="EMBL/GenBank/DDBJ databases">
        <title>Complete Genome Sequence of Spiroplasma phoeniceum.</title>
        <authorList>
            <person name="Davis R.E."/>
            <person name="Shao J.Y."/>
            <person name="Zhao Y."/>
            <person name="Silver A."/>
            <person name="Stump z."/>
            <person name="Gasparich G."/>
        </authorList>
    </citation>
    <scope>NUCLEOTIDE SEQUENCE [LARGE SCALE GENOMIC DNA]</scope>
    <source>
        <strain evidence="2">P40</strain>
    </source>
</reference>
<name>A0A345DNC5_9MOLU</name>
<dbReference type="AlphaFoldDB" id="A0A345DNC5"/>
<dbReference type="Proteomes" id="UP000253689">
    <property type="component" value="Chromosome"/>
</dbReference>
<dbReference type="KEGG" id="sphh:SDAV_00726"/>
<organism evidence="1 2">
    <name type="scientific">Spiroplasma phoeniceum P40</name>
    <dbReference type="NCBI Taxonomy" id="1276259"/>
    <lineage>
        <taxon>Bacteria</taxon>
        <taxon>Bacillati</taxon>
        <taxon>Mycoplasmatota</taxon>
        <taxon>Mollicutes</taxon>
        <taxon>Entomoplasmatales</taxon>
        <taxon>Spiroplasmataceae</taxon>
        <taxon>Spiroplasma</taxon>
    </lineage>
</organism>
<sequence>MKSGPKIAKANNPKTTDGIPASNWIIPITLRLILGLKYSEIYNDEKIVNGIANSKAINKTKNVAIIIRQIPNWLLLAFQVLPDKKPQKPPG</sequence>
<accession>A0A345DNC5</accession>
<gene>
    <name evidence="1" type="ORF">SDAV_00726</name>
</gene>
<protein>
    <submittedName>
        <fullName evidence="1">Uncharacterized protein</fullName>
    </submittedName>
</protein>
<keyword evidence="2" id="KW-1185">Reference proteome</keyword>
<evidence type="ECO:0000313" key="2">
    <source>
        <dbReference type="Proteomes" id="UP000253689"/>
    </source>
</evidence>
<proteinExistence type="predicted"/>
<dbReference type="EMBL" id="CP031088">
    <property type="protein sequence ID" value="AXF95713.1"/>
    <property type="molecule type" value="Genomic_DNA"/>
</dbReference>